<feature type="transmembrane region" description="Helical" evidence="1">
    <location>
        <begin position="41"/>
        <end position="64"/>
    </location>
</feature>
<accession>A0A1W1C0S9</accession>
<keyword evidence="1" id="KW-1133">Transmembrane helix</keyword>
<evidence type="ECO:0000256" key="1">
    <source>
        <dbReference type="SAM" id="Phobius"/>
    </source>
</evidence>
<protein>
    <submittedName>
        <fullName evidence="2">Uncharacterized protein</fullName>
    </submittedName>
</protein>
<organism evidence="2">
    <name type="scientific">hydrothermal vent metagenome</name>
    <dbReference type="NCBI Taxonomy" id="652676"/>
    <lineage>
        <taxon>unclassified sequences</taxon>
        <taxon>metagenomes</taxon>
        <taxon>ecological metagenomes</taxon>
    </lineage>
</organism>
<keyword evidence="1" id="KW-0812">Transmembrane</keyword>
<dbReference type="EMBL" id="FPHG01000038">
    <property type="protein sequence ID" value="SFV59399.1"/>
    <property type="molecule type" value="Genomic_DNA"/>
</dbReference>
<feature type="transmembrane region" description="Helical" evidence="1">
    <location>
        <begin position="12"/>
        <end position="35"/>
    </location>
</feature>
<reference evidence="2" key="1">
    <citation type="submission" date="2016-10" db="EMBL/GenBank/DDBJ databases">
        <authorList>
            <person name="de Groot N.N."/>
        </authorList>
    </citation>
    <scope>NUCLEOTIDE SEQUENCE</scope>
</reference>
<proteinExistence type="predicted"/>
<gene>
    <name evidence="2" type="ORF">MNB_SV-9-742</name>
</gene>
<keyword evidence="1" id="KW-0472">Membrane</keyword>
<evidence type="ECO:0000313" key="2">
    <source>
        <dbReference type="EMBL" id="SFV59399.1"/>
    </source>
</evidence>
<dbReference type="AlphaFoldDB" id="A0A1W1C0S9"/>
<name>A0A1W1C0S9_9ZZZZ</name>
<sequence>MRLQRTKLNSLINFLLGVSWALVFISFIATVISYYKFSIVMALVLAFFASLPSLFLVVILEHILSEESKLDEMKRQTKILEDIQSQNSQKETILDKI</sequence>